<organism evidence="1 2">
    <name type="scientific">Gigaspora margarita</name>
    <dbReference type="NCBI Taxonomy" id="4874"/>
    <lineage>
        <taxon>Eukaryota</taxon>
        <taxon>Fungi</taxon>
        <taxon>Fungi incertae sedis</taxon>
        <taxon>Mucoromycota</taxon>
        <taxon>Glomeromycotina</taxon>
        <taxon>Glomeromycetes</taxon>
        <taxon>Diversisporales</taxon>
        <taxon>Gigasporaceae</taxon>
        <taxon>Gigaspora</taxon>
    </lineage>
</organism>
<sequence>TLPEKGVRLKAEDHMRNAAAYVNQGQRDANIKPKQWDGMETTQVHAALDLQRSKEDF</sequence>
<keyword evidence="2" id="KW-1185">Reference proteome</keyword>
<comment type="caution">
    <text evidence="1">The sequence shown here is derived from an EMBL/GenBank/DDBJ whole genome shotgun (WGS) entry which is preliminary data.</text>
</comment>
<dbReference type="Proteomes" id="UP000789901">
    <property type="component" value="Unassembled WGS sequence"/>
</dbReference>
<gene>
    <name evidence="1" type="ORF">GMARGA_LOCUS37155</name>
</gene>
<evidence type="ECO:0000313" key="2">
    <source>
        <dbReference type="Proteomes" id="UP000789901"/>
    </source>
</evidence>
<protein>
    <submittedName>
        <fullName evidence="1">37325_t:CDS:1</fullName>
    </submittedName>
</protein>
<dbReference type="EMBL" id="CAJVQB010076314">
    <property type="protein sequence ID" value="CAG8844537.1"/>
    <property type="molecule type" value="Genomic_DNA"/>
</dbReference>
<accession>A0ABN7X1M6</accession>
<proteinExistence type="predicted"/>
<evidence type="ECO:0000313" key="1">
    <source>
        <dbReference type="EMBL" id="CAG8844537.1"/>
    </source>
</evidence>
<reference evidence="1 2" key="1">
    <citation type="submission" date="2021-06" db="EMBL/GenBank/DDBJ databases">
        <authorList>
            <person name="Kallberg Y."/>
            <person name="Tangrot J."/>
            <person name="Rosling A."/>
        </authorList>
    </citation>
    <scope>NUCLEOTIDE SEQUENCE [LARGE SCALE GENOMIC DNA]</scope>
    <source>
        <strain evidence="1 2">120-4 pot B 10/14</strain>
    </source>
</reference>
<name>A0ABN7X1M6_GIGMA</name>
<feature type="non-terminal residue" evidence="1">
    <location>
        <position position="1"/>
    </location>
</feature>